<gene>
    <name evidence="2" type="ORF">E3J84_03165</name>
</gene>
<name>A0A523RZJ8_UNCAE</name>
<dbReference type="AlphaFoldDB" id="A0A523RZJ8"/>
<proteinExistence type="predicted"/>
<sequence length="123" mass="13932">MKFLIDNALSPVVAEGLRQAGYDTVHVRDYRMQSAPDTEIFERALIEDRIIVSADTDFGTLLALRHEKKPSVILLRHSQKRPKSQVALLLANLRNVREALEQGSIIVFEATRIRVRSLPVLQS</sequence>
<evidence type="ECO:0000259" key="1">
    <source>
        <dbReference type="Pfam" id="PF18480"/>
    </source>
</evidence>
<dbReference type="EMBL" id="SOKJ01000171">
    <property type="protein sequence ID" value="TET11207.1"/>
    <property type="molecule type" value="Genomic_DNA"/>
</dbReference>
<dbReference type="Pfam" id="PF18480">
    <property type="entry name" value="DUF5615"/>
    <property type="match status" value="1"/>
</dbReference>
<feature type="domain" description="DUF5615" evidence="1">
    <location>
        <begin position="1"/>
        <end position="109"/>
    </location>
</feature>
<organism evidence="2 3">
    <name type="scientific">Aerophobetes bacterium</name>
    <dbReference type="NCBI Taxonomy" id="2030807"/>
    <lineage>
        <taxon>Bacteria</taxon>
        <taxon>Candidatus Aerophobota</taxon>
    </lineage>
</organism>
<dbReference type="Proteomes" id="UP000316360">
    <property type="component" value="Unassembled WGS sequence"/>
</dbReference>
<dbReference type="InterPro" id="IPR041049">
    <property type="entry name" value="DUF5615"/>
</dbReference>
<protein>
    <recommendedName>
        <fullName evidence="1">DUF5615 domain-containing protein</fullName>
    </recommendedName>
</protein>
<evidence type="ECO:0000313" key="3">
    <source>
        <dbReference type="Proteomes" id="UP000316360"/>
    </source>
</evidence>
<evidence type="ECO:0000313" key="2">
    <source>
        <dbReference type="EMBL" id="TET11207.1"/>
    </source>
</evidence>
<accession>A0A523RZJ8</accession>
<reference evidence="2 3" key="1">
    <citation type="submission" date="2019-03" db="EMBL/GenBank/DDBJ databases">
        <title>Metabolic potential of uncultured bacteria and archaea associated with petroleum seepage in deep-sea sediments.</title>
        <authorList>
            <person name="Dong X."/>
            <person name="Hubert C."/>
        </authorList>
    </citation>
    <scope>NUCLEOTIDE SEQUENCE [LARGE SCALE GENOMIC DNA]</scope>
    <source>
        <strain evidence="2">E44_bin7</strain>
    </source>
</reference>
<comment type="caution">
    <text evidence="2">The sequence shown here is derived from an EMBL/GenBank/DDBJ whole genome shotgun (WGS) entry which is preliminary data.</text>
</comment>